<sequence length="120" mass="13345">MEFFNKFLCFLLFACFMTRGSLQCFPGTVKDLVVNQVRTNAESKVTITNKCVCSFLEVTLHCPGFDSVKKIDPPTAVSMNGRNCLINNGNPIYGGKTFEFTYTSDVEIAFAPLSFREACS</sequence>
<feature type="chain" id="PRO_5035767381" evidence="2">
    <location>
        <begin position="24"/>
        <end position="120"/>
    </location>
</feature>
<name>A0A8S0R3T6_OLEEU</name>
<dbReference type="EMBL" id="CACTIH010002081">
    <property type="protein sequence ID" value="CAA2973035.1"/>
    <property type="molecule type" value="Genomic_DNA"/>
</dbReference>
<dbReference type="InterPro" id="IPR040361">
    <property type="entry name" value="TPD1"/>
</dbReference>
<dbReference type="AlphaFoldDB" id="A0A8S0R3T6"/>
<evidence type="ECO:0000313" key="3">
    <source>
        <dbReference type="EMBL" id="CAA2973035.1"/>
    </source>
</evidence>
<evidence type="ECO:0000256" key="1">
    <source>
        <dbReference type="ARBA" id="ARBA00022729"/>
    </source>
</evidence>
<gene>
    <name evidence="3" type="ORF">OLEA9_A070542</name>
</gene>
<dbReference type="Proteomes" id="UP000594638">
    <property type="component" value="Unassembled WGS sequence"/>
</dbReference>
<dbReference type="Pfam" id="PF24068">
    <property type="entry name" value="TPD1_C"/>
    <property type="match status" value="1"/>
</dbReference>
<feature type="signal peptide" evidence="2">
    <location>
        <begin position="1"/>
        <end position="23"/>
    </location>
</feature>
<accession>A0A8S0R3T6</accession>
<evidence type="ECO:0000256" key="2">
    <source>
        <dbReference type="SAM" id="SignalP"/>
    </source>
</evidence>
<keyword evidence="1 2" id="KW-0732">Signal</keyword>
<reference evidence="3 4" key="1">
    <citation type="submission" date="2019-12" db="EMBL/GenBank/DDBJ databases">
        <authorList>
            <person name="Alioto T."/>
            <person name="Alioto T."/>
            <person name="Gomez Garrido J."/>
        </authorList>
    </citation>
    <scope>NUCLEOTIDE SEQUENCE [LARGE SCALE GENOMIC DNA]</scope>
</reference>
<evidence type="ECO:0000313" key="4">
    <source>
        <dbReference type="Proteomes" id="UP000594638"/>
    </source>
</evidence>
<comment type="caution">
    <text evidence="3">The sequence shown here is derived from an EMBL/GenBank/DDBJ whole genome shotgun (WGS) entry which is preliminary data.</text>
</comment>
<dbReference type="PANTHER" id="PTHR33184">
    <property type="entry name" value="PROTEIN TAPETUM DETERMINANT 1-LIKE-RELATED"/>
    <property type="match status" value="1"/>
</dbReference>
<dbReference type="OrthoDB" id="899404at2759"/>
<proteinExistence type="predicted"/>
<dbReference type="Gramene" id="OE9A070542T1">
    <property type="protein sequence ID" value="OE9A070542C1"/>
    <property type="gene ID" value="OE9A070542"/>
</dbReference>
<organism evidence="3 4">
    <name type="scientific">Olea europaea subsp. europaea</name>
    <dbReference type="NCBI Taxonomy" id="158383"/>
    <lineage>
        <taxon>Eukaryota</taxon>
        <taxon>Viridiplantae</taxon>
        <taxon>Streptophyta</taxon>
        <taxon>Embryophyta</taxon>
        <taxon>Tracheophyta</taxon>
        <taxon>Spermatophyta</taxon>
        <taxon>Magnoliopsida</taxon>
        <taxon>eudicotyledons</taxon>
        <taxon>Gunneridae</taxon>
        <taxon>Pentapetalae</taxon>
        <taxon>asterids</taxon>
        <taxon>lamiids</taxon>
        <taxon>Lamiales</taxon>
        <taxon>Oleaceae</taxon>
        <taxon>Oleeae</taxon>
        <taxon>Olea</taxon>
    </lineage>
</organism>
<protein>
    <submittedName>
        <fullName evidence="3">Beta-1,3-N-Acetylglucosaminyltransferase family</fullName>
    </submittedName>
</protein>
<dbReference type="PANTHER" id="PTHR33184:SF72">
    <property type="entry name" value="BETA-1,3-N-ACETYLGLUCOSAMINYLTRANSFERASE FAMILY PROTEIN"/>
    <property type="match status" value="1"/>
</dbReference>
<keyword evidence="4" id="KW-1185">Reference proteome</keyword>
<dbReference type="GO" id="GO:0001709">
    <property type="term" value="P:cell fate determination"/>
    <property type="evidence" value="ECO:0007669"/>
    <property type="project" value="TreeGrafter"/>
</dbReference>